<evidence type="ECO:0000256" key="1">
    <source>
        <dbReference type="ARBA" id="ARBA00004236"/>
    </source>
</evidence>
<protein>
    <submittedName>
        <fullName evidence="7">Glycosyltransferase</fullName>
    </submittedName>
</protein>
<evidence type="ECO:0000313" key="7">
    <source>
        <dbReference type="EMBL" id="RKF16928.1"/>
    </source>
</evidence>
<dbReference type="InterPro" id="IPR029044">
    <property type="entry name" value="Nucleotide-diphossugar_trans"/>
</dbReference>
<name>A0A3A8AWY0_9RHOB</name>
<dbReference type="Proteomes" id="UP000281128">
    <property type="component" value="Unassembled WGS sequence"/>
</dbReference>
<evidence type="ECO:0000256" key="4">
    <source>
        <dbReference type="ARBA" id="ARBA00022679"/>
    </source>
</evidence>
<gene>
    <name evidence="7" type="ORF">D6850_05200</name>
</gene>
<dbReference type="EMBL" id="RAPE01000001">
    <property type="protein sequence ID" value="RKF16928.1"/>
    <property type="molecule type" value="Genomic_DNA"/>
</dbReference>
<dbReference type="Gene3D" id="3.90.550.10">
    <property type="entry name" value="Spore Coat Polysaccharide Biosynthesis Protein SpsA, Chain A"/>
    <property type="match status" value="1"/>
</dbReference>
<dbReference type="SUPFAM" id="SSF53448">
    <property type="entry name" value="Nucleotide-diphospho-sugar transferases"/>
    <property type="match status" value="1"/>
</dbReference>
<dbReference type="RefSeq" id="WP_121164423.1">
    <property type="nucleotide sequence ID" value="NZ_RAPE01000001.1"/>
</dbReference>
<dbReference type="GO" id="GO:0005886">
    <property type="term" value="C:plasma membrane"/>
    <property type="evidence" value="ECO:0007669"/>
    <property type="project" value="UniProtKB-SubCell"/>
</dbReference>
<dbReference type="AlphaFoldDB" id="A0A3A8AWY0"/>
<reference evidence="7 8" key="1">
    <citation type="submission" date="2018-09" db="EMBL/GenBank/DDBJ databases">
        <title>Roseovarius spongiae sp. nov., isolated from a marine sponge.</title>
        <authorList>
            <person name="Zhuang L."/>
            <person name="Luo L."/>
        </authorList>
    </citation>
    <scope>NUCLEOTIDE SEQUENCE [LARGE SCALE GENOMIC DNA]</scope>
    <source>
        <strain evidence="7 8">HN-E21</strain>
    </source>
</reference>
<dbReference type="PANTHER" id="PTHR43646">
    <property type="entry name" value="GLYCOSYLTRANSFERASE"/>
    <property type="match status" value="1"/>
</dbReference>
<dbReference type="Pfam" id="PF00535">
    <property type="entry name" value="Glycos_transf_2"/>
    <property type="match status" value="1"/>
</dbReference>
<dbReference type="GO" id="GO:0016757">
    <property type="term" value="F:glycosyltransferase activity"/>
    <property type="evidence" value="ECO:0007669"/>
    <property type="project" value="UniProtKB-KW"/>
</dbReference>
<dbReference type="InterPro" id="IPR001173">
    <property type="entry name" value="Glyco_trans_2-like"/>
</dbReference>
<accession>A0A3A8AWY0</accession>
<keyword evidence="8" id="KW-1185">Reference proteome</keyword>
<keyword evidence="3" id="KW-0328">Glycosyltransferase</keyword>
<keyword evidence="4 7" id="KW-0808">Transferase</keyword>
<comment type="subcellular location">
    <subcellularLocation>
        <location evidence="1">Cell membrane</location>
    </subcellularLocation>
</comment>
<evidence type="ECO:0000259" key="6">
    <source>
        <dbReference type="Pfam" id="PF00535"/>
    </source>
</evidence>
<feature type="domain" description="Glycosyltransferase 2-like" evidence="6">
    <location>
        <begin position="8"/>
        <end position="142"/>
    </location>
</feature>
<dbReference type="PANTHER" id="PTHR43646:SF2">
    <property type="entry name" value="GLYCOSYLTRANSFERASE 2-LIKE DOMAIN-CONTAINING PROTEIN"/>
    <property type="match status" value="1"/>
</dbReference>
<evidence type="ECO:0000256" key="5">
    <source>
        <dbReference type="ARBA" id="ARBA00023136"/>
    </source>
</evidence>
<evidence type="ECO:0000256" key="2">
    <source>
        <dbReference type="ARBA" id="ARBA00022475"/>
    </source>
</evidence>
<proteinExistence type="predicted"/>
<keyword evidence="5" id="KW-0472">Membrane</keyword>
<evidence type="ECO:0000313" key="8">
    <source>
        <dbReference type="Proteomes" id="UP000281128"/>
    </source>
</evidence>
<evidence type="ECO:0000256" key="3">
    <source>
        <dbReference type="ARBA" id="ARBA00022676"/>
    </source>
</evidence>
<comment type="caution">
    <text evidence="7">The sequence shown here is derived from an EMBL/GenBank/DDBJ whole genome shotgun (WGS) entry which is preliminary data.</text>
</comment>
<dbReference type="OrthoDB" id="9797391at2"/>
<sequence>MTARAAASIILPAHDEAEFIGACLEAVLASDLRECEIEILVIANGCSDDTARIAREAGMRAPCPLRVIEMPTGDKLHALRLGDEAAVHGARIYLDADVIVSRDLIRALTVALARDGAFYATGTPRIARARSPVTRAYARFWRTLPFVRQAAPGFGLFAVNAAGRARWGDWPAIISDDTFARLHFGGAERAQLPQTYDWPMVEGFARLVRVRRRQDRGVAEIAAKYPALMQNDTAPRPGLAGLMRRAGRDPAGFAVYVAVALATRLPGRGGWARGR</sequence>
<keyword evidence="2" id="KW-1003">Cell membrane</keyword>
<organism evidence="7 8">
    <name type="scientific">Roseovarius spongiae</name>
    <dbReference type="NCBI Taxonomy" id="2320272"/>
    <lineage>
        <taxon>Bacteria</taxon>
        <taxon>Pseudomonadati</taxon>
        <taxon>Pseudomonadota</taxon>
        <taxon>Alphaproteobacteria</taxon>
        <taxon>Rhodobacterales</taxon>
        <taxon>Roseobacteraceae</taxon>
        <taxon>Roseovarius</taxon>
    </lineage>
</organism>